<sequence length="119" mass="13726">MKTIEAAKDRDGAEQAANFIAKLERSRRRKDRDRIADIAVRFNDFAVNGRLRAPREINDLEDGIKEIKAGDVRLPFYEEQAGGHRGLVRLTHGFSKKQQKCPLKEIRKAIAIRREDQQQ</sequence>
<dbReference type="OrthoDB" id="3542110at2"/>
<evidence type="ECO:0000313" key="2">
    <source>
        <dbReference type="Proteomes" id="UP000295431"/>
    </source>
</evidence>
<dbReference type="EMBL" id="SMJW01000288">
    <property type="protein sequence ID" value="TDC05822.1"/>
    <property type="molecule type" value="Genomic_DNA"/>
</dbReference>
<dbReference type="Proteomes" id="UP000295431">
    <property type="component" value="Unassembled WGS sequence"/>
</dbReference>
<evidence type="ECO:0000313" key="1">
    <source>
        <dbReference type="EMBL" id="TDC05822.1"/>
    </source>
</evidence>
<comment type="caution">
    <text evidence="1">The sequence shown here is derived from an EMBL/GenBank/DDBJ whole genome shotgun (WGS) entry which is preliminary data.</text>
</comment>
<accession>A0A4R4NG91</accession>
<dbReference type="AlphaFoldDB" id="A0A4R4NG91"/>
<gene>
    <name evidence="1" type="ORF">E1284_34805</name>
</gene>
<keyword evidence="2" id="KW-1185">Reference proteome</keyword>
<organism evidence="1 2">
    <name type="scientific">Actinomadura bangladeshensis</name>
    <dbReference type="NCBI Taxonomy" id="453573"/>
    <lineage>
        <taxon>Bacteria</taxon>
        <taxon>Bacillati</taxon>
        <taxon>Actinomycetota</taxon>
        <taxon>Actinomycetes</taxon>
        <taxon>Streptosporangiales</taxon>
        <taxon>Thermomonosporaceae</taxon>
        <taxon>Actinomadura</taxon>
    </lineage>
</organism>
<reference evidence="1 2" key="1">
    <citation type="submission" date="2019-03" db="EMBL/GenBank/DDBJ databases">
        <title>Draft genome sequences of novel Actinobacteria.</title>
        <authorList>
            <person name="Sahin N."/>
            <person name="Ay H."/>
            <person name="Saygin H."/>
        </authorList>
    </citation>
    <scope>NUCLEOTIDE SEQUENCE [LARGE SCALE GENOMIC DNA]</scope>
    <source>
        <strain evidence="1 2">DSM 45347</strain>
    </source>
</reference>
<protein>
    <recommendedName>
        <fullName evidence="3">Type II toxin-antitoxin system RelE/ParE family toxin</fullName>
    </recommendedName>
</protein>
<evidence type="ECO:0008006" key="3">
    <source>
        <dbReference type="Google" id="ProtNLM"/>
    </source>
</evidence>
<dbReference type="RefSeq" id="WP_131944413.1">
    <property type="nucleotide sequence ID" value="NZ_BAAAMX010000007.1"/>
</dbReference>
<name>A0A4R4NG91_9ACTN</name>
<proteinExistence type="predicted"/>